<dbReference type="EMBL" id="FWWT01000008">
    <property type="protein sequence ID" value="SMB83157.1"/>
    <property type="molecule type" value="Genomic_DNA"/>
</dbReference>
<evidence type="ECO:0000256" key="2">
    <source>
        <dbReference type="ARBA" id="ARBA00022676"/>
    </source>
</evidence>
<keyword evidence="2" id="KW-0328">Glycosyltransferase</keyword>
<keyword evidence="7" id="KW-1185">Reference proteome</keyword>
<reference evidence="6 7" key="1">
    <citation type="submission" date="2017-04" db="EMBL/GenBank/DDBJ databases">
        <authorList>
            <person name="Afonso C.L."/>
            <person name="Miller P.J."/>
            <person name="Scott M.A."/>
            <person name="Spackman E."/>
            <person name="Goraichik I."/>
            <person name="Dimitrov K.M."/>
            <person name="Suarez D.L."/>
            <person name="Swayne D.E."/>
        </authorList>
    </citation>
    <scope>NUCLEOTIDE SEQUENCE [LARGE SCALE GENOMIC DNA]</scope>
    <source>
        <strain evidence="6 7">DSM 11270</strain>
    </source>
</reference>
<evidence type="ECO:0000256" key="1">
    <source>
        <dbReference type="ARBA" id="ARBA00006962"/>
    </source>
</evidence>
<dbReference type="STRING" id="656914.SAMN00017405_1008"/>
<dbReference type="PANTHER" id="PTHR43025">
    <property type="entry name" value="MONOGALACTOSYLDIACYLGLYCEROL SYNTHASE"/>
    <property type="match status" value="1"/>
</dbReference>
<dbReference type="InterPro" id="IPR009695">
    <property type="entry name" value="Diacylglyc_glucosyltr_N"/>
</dbReference>
<dbReference type="GO" id="GO:0016758">
    <property type="term" value="F:hexosyltransferase activity"/>
    <property type="evidence" value="ECO:0007669"/>
    <property type="project" value="InterPro"/>
</dbReference>
<organism evidence="6 7">
    <name type="scientific">Desulfonispora thiosulfatigenes DSM 11270</name>
    <dbReference type="NCBI Taxonomy" id="656914"/>
    <lineage>
        <taxon>Bacteria</taxon>
        <taxon>Bacillati</taxon>
        <taxon>Bacillota</taxon>
        <taxon>Clostridia</taxon>
        <taxon>Eubacteriales</taxon>
        <taxon>Peptococcaceae</taxon>
        <taxon>Desulfonispora</taxon>
    </lineage>
</organism>
<accession>A0A1W1UPY6</accession>
<sequence length="371" mass="41870">MLKPLKILIFSVSIGSGHDSVAYSLNEEIKSRSERSEVKIVDTFHYINTLFNKVVVGSYMETLKFTPKLWGYLYQQAEEGDGLVDLGQVLSHLLSPKMDKLLQDFKPDVIVCTHAFPVSILSVLKKKEKINAPLIACITDYTVHNFWVQPQVDLFVIPDIDLINPLIKEDIDTKKIKDYGIPIRKQFKEVYSKQQMRTELNLEDCPTALIMGGGLGLGNIKEITKKLLKESDLQVIVIAGKNEKLKADLEELKFQNKLHIYGYVTNIAKVMSACDILISKPGGVTIAEALTMKLPILILSSLPGQEDRNTHFLLNRGLAVKVRKIDDLITEMNLLLENPVKIKQVKEMASYLKKPESTSKTVDDIWTMAQE</sequence>
<dbReference type="InterPro" id="IPR050519">
    <property type="entry name" value="Glycosyltransf_28_UgtP"/>
</dbReference>
<feature type="domain" description="Diacylglycerol glucosyltransferase N-terminal" evidence="5">
    <location>
        <begin position="18"/>
        <end position="183"/>
    </location>
</feature>
<evidence type="ECO:0000313" key="6">
    <source>
        <dbReference type="EMBL" id="SMB83157.1"/>
    </source>
</evidence>
<dbReference type="GO" id="GO:0016020">
    <property type="term" value="C:membrane"/>
    <property type="evidence" value="ECO:0007669"/>
    <property type="project" value="GOC"/>
</dbReference>
<evidence type="ECO:0000259" key="5">
    <source>
        <dbReference type="Pfam" id="PF06925"/>
    </source>
</evidence>
<name>A0A1W1UPY6_DESTI</name>
<gene>
    <name evidence="6" type="ORF">SAMN00017405_1008</name>
</gene>
<evidence type="ECO:0000256" key="3">
    <source>
        <dbReference type="ARBA" id="ARBA00022679"/>
    </source>
</evidence>
<evidence type="ECO:0000313" key="7">
    <source>
        <dbReference type="Proteomes" id="UP000192731"/>
    </source>
</evidence>
<dbReference type="Pfam" id="PF00534">
    <property type="entry name" value="Glycos_transf_1"/>
    <property type="match status" value="1"/>
</dbReference>
<dbReference type="RefSeq" id="WP_084052254.1">
    <property type="nucleotide sequence ID" value="NZ_FWWT01000008.1"/>
</dbReference>
<feature type="domain" description="Glycosyl transferase family 1" evidence="4">
    <location>
        <begin position="223"/>
        <end position="349"/>
    </location>
</feature>
<evidence type="ECO:0000259" key="4">
    <source>
        <dbReference type="Pfam" id="PF00534"/>
    </source>
</evidence>
<proteinExistence type="inferred from homology"/>
<dbReference type="InterPro" id="IPR001296">
    <property type="entry name" value="Glyco_trans_1"/>
</dbReference>
<dbReference type="OrthoDB" id="9815663at2"/>
<comment type="similarity">
    <text evidence="1">Belongs to the glycosyltransferase 28 family.</text>
</comment>
<dbReference type="AlphaFoldDB" id="A0A1W1UPY6"/>
<dbReference type="Gene3D" id="3.40.50.2000">
    <property type="entry name" value="Glycogen Phosphorylase B"/>
    <property type="match status" value="1"/>
</dbReference>
<dbReference type="Pfam" id="PF06925">
    <property type="entry name" value="MGDG_synth"/>
    <property type="match status" value="1"/>
</dbReference>
<dbReference type="PANTHER" id="PTHR43025:SF3">
    <property type="entry name" value="MONOGALACTOSYLDIACYLGLYCEROL SYNTHASE 1, CHLOROPLASTIC"/>
    <property type="match status" value="1"/>
</dbReference>
<dbReference type="Proteomes" id="UP000192731">
    <property type="component" value="Unassembled WGS sequence"/>
</dbReference>
<dbReference type="GO" id="GO:0009247">
    <property type="term" value="P:glycolipid biosynthetic process"/>
    <property type="evidence" value="ECO:0007669"/>
    <property type="project" value="InterPro"/>
</dbReference>
<dbReference type="SUPFAM" id="SSF53756">
    <property type="entry name" value="UDP-Glycosyltransferase/glycogen phosphorylase"/>
    <property type="match status" value="1"/>
</dbReference>
<protein>
    <submittedName>
        <fullName evidence="6">Processive 1,2-diacylglycerol beta-glucosyltransferase</fullName>
    </submittedName>
</protein>
<keyword evidence="3 6" id="KW-0808">Transferase</keyword>